<evidence type="ECO:0000313" key="4">
    <source>
        <dbReference type="EMBL" id="GGU58532.1"/>
    </source>
</evidence>
<comment type="caution">
    <text evidence="4">The sequence shown here is derived from an EMBL/GenBank/DDBJ whole genome shotgun (WGS) entry which is preliminary data.</text>
</comment>
<dbReference type="Gene3D" id="3.40.50.720">
    <property type="entry name" value="NAD(P)-binding Rossmann-like Domain"/>
    <property type="match status" value="1"/>
</dbReference>
<dbReference type="GO" id="GO:0016491">
    <property type="term" value="F:oxidoreductase activity"/>
    <property type="evidence" value="ECO:0007669"/>
    <property type="project" value="UniProtKB-KW"/>
</dbReference>
<keyword evidence="5" id="KW-1185">Reference proteome</keyword>
<dbReference type="SUPFAM" id="SSF51735">
    <property type="entry name" value="NAD(P)-binding Rossmann-fold domains"/>
    <property type="match status" value="1"/>
</dbReference>
<evidence type="ECO:0000313" key="5">
    <source>
        <dbReference type="Proteomes" id="UP000636661"/>
    </source>
</evidence>
<organism evidence="4 5">
    <name type="scientific">Streptomyces lavendofoliae</name>
    <dbReference type="NCBI Taxonomy" id="67314"/>
    <lineage>
        <taxon>Bacteria</taxon>
        <taxon>Bacillati</taxon>
        <taxon>Actinomycetota</taxon>
        <taxon>Actinomycetes</taxon>
        <taxon>Kitasatosporales</taxon>
        <taxon>Streptomycetaceae</taxon>
        <taxon>Streptomyces</taxon>
    </lineage>
</organism>
<dbReference type="PRINTS" id="PR00080">
    <property type="entry name" value="SDRFAMILY"/>
</dbReference>
<evidence type="ECO:0000256" key="1">
    <source>
        <dbReference type="ARBA" id="ARBA00006484"/>
    </source>
</evidence>
<name>A0A918I2H5_9ACTN</name>
<dbReference type="InterPro" id="IPR036291">
    <property type="entry name" value="NAD(P)-bd_dom_sf"/>
</dbReference>
<dbReference type="PANTHER" id="PTHR43899:SF13">
    <property type="entry name" value="RH59310P"/>
    <property type="match status" value="1"/>
</dbReference>
<gene>
    <name evidence="4" type="ORF">GCM10010274_54410</name>
</gene>
<dbReference type="EMBL" id="BMTP01000016">
    <property type="protein sequence ID" value="GGU58532.1"/>
    <property type="molecule type" value="Genomic_DNA"/>
</dbReference>
<accession>A0A918I2H5</accession>
<comment type="similarity">
    <text evidence="1 3">Belongs to the short-chain dehydrogenases/reductases (SDR) family.</text>
</comment>
<dbReference type="PANTHER" id="PTHR43899">
    <property type="entry name" value="RH59310P"/>
    <property type="match status" value="1"/>
</dbReference>
<dbReference type="InterPro" id="IPR051019">
    <property type="entry name" value="VLCFA-Steroid_DH"/>
</dbReference>
<dbReference type="AlphaFoldDB" id="A0A918I2H5"/>
<dbReference type="InterPro" id="IPR002347">
    <property type="entry name" value="SDR_fam"/>
</dbReference>
<keyword evidence="2" id="KW-0560">Oxidoreductase</keyword>
<evidence type="ECO:0000256" key="3">
    <source>
        <dbReference type="RuleBase" id="RU000363"/>
    </source>
</evidence>
<reference evidence="4" key="1">
    <citation type="journal article" date="2014" name="Int. J. Syst. Evol. Microbiol.">
        <title>Complete genome sequence of Corynebacterium casei LMG S-19264T (=DSM 44701T), isolated from a smear-ripened cheese.</title>
        <authorList>
            <consortium name="US DOE Joint Genome Institute (JGI-PGF)"/>
            <person name="Walter F."/>
            <person name="Albersmeier A."/>
            <person name="Kalinowski J."/>
            <person name="Ruckert C."/>
        </authorList>
    </citation>
    <scope>NUCLEOTIDE SEQUENCE</scope>
    <source>
        <strain evidence="4">JCM 4391</strain>
    </source>
</reference>
<evidence type="ECO:0000256" key="2">
    <source>
        <dbReference type="ARBA" id="ARBA00023002"/>
    </source>
</evidence>
<dbReference type="Pfam" id="PF00106">
    <property type="entry name" value="adh_short"/>
    <property type="match status" value="1"/>
</dbReference>
<dbReference type="Proteomes" id="UP000636661">
    <property type="component" value="Unassembled WGS sequence"/>
</dbReference>
<dbReference type="PRINTS" id="PR00081">
    <property type="entry name" value="GDHRDH"/>
</dbReference>
<proteinExistence type="inferred from homology"/>
<sequence>MPLALVTGATSGIGRAFAERLARDGHDLILVARTPEALEALAAALRRQANVSVHTLAADLSTLDGCRRVEEHLGAVDLLVNNAGTMPAGAFLRNGVEAEEQMLDLNTRAVLRLTHAVLPGMIERRSGRVVNVASFSALGPGGLATTYPASKSWVLAFTEAIGGSDQVRRSGVRMMALLPGFTRTGLFRRTGIETSPMPRWIWPEADRVVADALRDLAKGRVVCVPSLRYKLAVWGLRHLPRPMLKPLSWDFSAPGKRWPPTAGGGR</sequence>
<protein>
    <submittedName>
        <fullName evidence="4">Short-chain dehydrogenase</fullName>
    </submittedName>
</protein>
<dbReference type="CDD" id="cd05233">
    <property type="entry name" value="SDR_c"/>
    <property type="match status" value="1"/>
</dbReference>
<reference evidence="4" key="2">
    <citation type="submission" date="2020-09" db="EMBL/GenBank/DDBJ databases">
        <authorList>
            <person name="Sun Q."/>
            <person name="Ohkuma M."/>
        </authorList>
    </citation>
    <scope>NUCLEOTIDE SEQUENCE</scope>
    <source>
        <strain evidence="4">JCM 4391</strain>
    </source>
</reference>
<dbReference type="RefSeq" id="WP_189553912.1">
    <property type="nucleotide sequence ID" value="NZ_BMTP01000016.1"/>
</dbReference>
<dbReference type="PIRSF" id="PIRSF000126">
    <property type="entry name" value="11-beta-HSD1"/>
    <property type="match status" value="1"/>
</dbReference>